<proteinExistence type="predicted"/>
<dbReference type="EMBL" id="UGTL01000001">
    <property type="protein sequence ID" value="SUB85740.1"/>
    <property type="molecule type" value="Genomic_DNA"/>
</dbReference>
<gene>
    <name evidence="1" type="ORF">NCTC11157_01475</name>
</gene>
<evidence type="ECO:0000313" key="2">
    <source>
        <dbReference type="Proteomes" id="UP000254072"/>
    </source>
</evidence>
<protein>
    <submittedName>
        <fullName evidence="1">Uncharacterized protein</fullName>
    </submittedName>
</protein>
<name>A0A379DZZ7_9BACT</name>
<evidence type="ECO:0000313" key="1">
    <source>
        <dbReference type="EMBL" id="SUB85740.1"/>
    </source>
</evidence>
<reference evidence="1 2" key="1">
    <citation type="submission" date="2018-06" db="EMBL/GenBank/DDBJ databases">
        <authorList>
            <consortium name="Pathogen Informatics"/>
            <person name="Doyle S."/>
        </authorList>
    </citation>
    <scope>NUCLEOTIDE SEQUENCE [LARGE SCALE GENOMIC DNA]</scope>
    <source>
        <strain evidence="1 2">NCTC11157</strain>
    </source>
</reference>
<accession>A0A379DZZ7</accession>
<organism evidence="1 2">
    <name type="scientific">Prevotella disiens</name>
    <dbReference type="NCBI Taxonomy" id="28130"/>
    <lineage>
        <taxon>Bacteria</taxon>
        <taxon>Pseudomonadati</taxon>
        <taxon>Bacteroidota</taxon>
        <taxon>Bacteroidia</taxon>
        <taxon>Bacteroidales</taxon>
        <taxon>Prevotellaceae</taxon>
        <taxon>Prevotella</taxon>
    </lineage>
</organism>
<sequence>MYSTSTKVYSYQQKRESKINFQAMKFESRDTDLKAFVEYVKNGHAITHIFKDNRRIKDNYMCTSFICLDIDGCPIDMPMMIERIAKKPTMAYYTASNGYKGEGFRYRFIYLFDELIDKCHYQPLVCSINHYLKDCVPEFENDDNCSENINQLYFGCDCSETNLIVNADSIYHLSEFPHEPKNNEKMEGRKEKKAKAKMPQTDFFNDLCKFSPWDFLNKYRSVFQVQDHSNPIAYRYGAFIFDGKKYEEVCRPLIKDRLIASKDNLKVVTIKDGQHRRKKLCADAIQYRRINPKITLENLVYDLMYEIYVIGKYDNTDNVLNTFEVYKIADYASSLSIEEIMQSEYKGNKHLFRLDNDYCKKHHLEPKSYCKTVAKLLRMEKILPLYNSTLTIIENVENLRNDGIKISEKTLSRYLKDGDVSMVWEHIQNGFSGKDNKAYNNNPPTIMFQSPIPEKRRYTDDEIGELYDVSKSLKDNLQNLKQNGIHIGKDRLYSFCKRHHIETNPNKNTLTN</sequence>
<dbReference type="AlphaFoldDB" id="A0A379DZZ7"/>
<dbReference type="Proteomes" id="UP000254072">
    <property type="component" value="Unassembled WGS sequence"/>
</dbReference>